<evidence type="ECO:0000256" key="4">
    <source>
        <dbReference type="ARBA" id="ARBA00022618"/>
    </source>
</evidence>
<accession>A0A0G4ATZ3</accession>
<evidence type="ECO:0000313" key="18">
    <source>
        <dbReference type="EMBL" id="AKM78735.1"/>
    </source>
</evidence>
<name>A0A0G4ATZ3_9BACT</name>
<keyword evidence="5 16" id="KW-0812">Transmembrane</keyword>
<evidence type="ECO:0000256" key="5">
    <source>
        <dbReference type="ARBA" id="ARBA00022692"/>
    </source>
</evidence>
<dbReference type="InterPro" id="IPR027417">
    <property type="entry name" value="P-loop_NTPase"/>
</dbReference>
<dbReference type="InterPro" id="IPR036259">
    <property type="entry name" value="MFS_trans_sf"/>
</dbReference>
<evidence type="ECO:0000256" key="11">
    <source>
        <dbReference type="ARBA" id="ARBA00023136"/>
    </source>
</evidence>
<feature type="domain" description="FtsK" evidence="17">
    <location>
        <begin position="391"/>
        <end position="578"/>
    </location>
</feature>
<evidence type="ECO:0000313" key="19">
    <source>
        <dbReference type="Proteomes" id="UP000035656"/>
    </source>
</evidence>
<evidence type="ECO:0000256" key="15">
    <source>
        <dbReference type="SAM" id="MobiDB-lite"/>
    </source>
</evidence>
<dbReference type="Gene3D" id="3.40.50.300">
    <property type="entry name" value="P-loop containing nucleotide triphosphate hydrolases"/>
    <property type="match status" value="1"/>
</dbReference>
<dbReference type="Gene3D" id="3.30.980.40">
    <property type="match status" value="1"/>
</dbReference>
<dbReference type="SMART" id="SM00843">
    <property type="entry name" value="Ftsk_gamma"/>
    <property type="match status" value="1"/>
</dbReference>
<dbReference type="SUPFAM" id="SSF46785">
    <property type="entry name" value="Winged helix' DNA-binding domain"/>
    <property type="match status" value="1"/>
</dbReference>
<dbReference type="SMART" id="SM00382">
    <property type="entry name" value="AAA"/>
    <property type="match status" value="1"/>
</dbReference>
<dbReference type="GO" id="GO:0007059">
    <property type="term" value="P:chromosome segregation"/>
    <property type="evidence" value="ECO:0007669"/>
    <property type="project" value="UniProtKB-KW"/>
</dbReference>
<evidence type="ECO:0000256" key="9">
    <source>
        <dbReference type="ARBA" id="ARBA00022989"/>
    </source>
</evidence>
<dbReference type="SUPFAM" id="SSF52540">
    <property type="entry name" value="P-loop containing nucleoside triphosphate hydrolases"/>
    <property type="match status" value="1"/>
</dbReference>
<dbReference type="GO" id="GO:0003677">
    <property type="term" value="F:DNA binding"/>
    <property type="evidence" value="ECO:0007669"/>
    <property type="project" value="UniProtKB-KW"/>
</dbReference>
<dbReference type="Pfam" id="PF01580">
    <property type="entry name" value="FtsK_SpoIIIE"/>
    <property type="match status" value="1"/>
</dbReference>
<evidence type="ECO:0000256" key="13">
    <source>
        <dbReference type="ARBA" id="ARBA00025923"/>
    </source>
</evidence>
<feature type="transmembrane region" description="Helical" evidence="16">
    <location>
        <begin position="55"/>
        <end position="72"/>
    </location>
</feature>
<feature type="transmembrane region" description="Helical" evidence="16">
    <location>
        <begin position="116"/>
        <end position="135"/>
    </location>
</feature>
<dbReference type="Pfam" id="PF17854">
    <property type="entry name" value="FtsK_alpha"/>
    <property type="match status" value="1"/>
</dbReference>
<evidence type="ECO:0000256" key="2">
    <source>
        <dbReference type="ARBA" id="ARBA00006474"/>
    </source>
</evidence>
<dbReference type="KEGG" id="pwo:UX70_C0001G1044"/>
<comment type="subunit">
    <text evidence="13">Homohexamer. Forms a ring that surrounds DNA.</text>
</comment>
<dbReference type="InterPro" id="IPR002543">
    <property type="entry name" value="FtsK_dom"/>
</dbReference>
<evidence type="ECO:0000256" key="12">
    <source>
        <dbReference type="ARBA" id="ARBA00023306"/>
    </source>
</evidence>
<dbReference type="GO" id="GO:0005524">
    <property type="term" value="F:ATP binding"/>
    <property type="evidence" value="ECO:0007669"/>
    <property type="project" value="UniProtKB-UniRule"/>
</dbReference>
<dbReference type="InterPro" id="IPR036390">
    <property type="entry name" value="WH_DNA-bd_sf"/>
</dbReference>
<dbReference type="EMBL" id="CP011209">
    <property type="protein sequence ID" value="AKM78735.1"/>
    <property type="molecule type" value="Genomic_DNA"/>
</dbReference>
<evidence type="ECO:0000256" key="14">
    <source>
        <dbReference type="PROSITE-ProRule" id="PRU00289"/>
    </source>
</evidence>
<dbReference type="InterPro" id="IPR003593">
    <property type="entry name" value="AAA+_ATPase"/>
</dbReference>
<dbReference type="Gene3D" id="1.10.10.10">
    <property type="entry name" value="Winged helix-like DNA-binding domain superfamily/Winged helix DNA-binding domain"/>
    <property type="match status" value="1"/>
</dbReference>
<evidence type="ECO:0000256" key="7">
    <source>
        <dbReference type="ARBA" id="ARBA00022829"/>
    </source>
</evidence>
<evidence type="ECO:0000256" key="8">
    <source>
        <dbReference type="ARBA" id="ARBA00022840"/>
    </source>
</evidence>
<evidence type="ECO:0000256" key="1">
    <source>
        <dbReference type="ARBA" id="ARBA00004651"/>
    </source>
</evidence>
<dbReference type="InterPro" id="IPR050206">
    <property type="entry name" value="FtsK/SpoIIIE/SftA"/>
</dbReference>
<dbReference type="CDD" id="cd01127">
    <property type="entry name" value="TrwB_TraG_TraD_VirD4"/>
    <property type="match status" value="1"/>
</dbReference>
<gene>
    <name evidence="18" type="ORF">UX70_C0001G1044</name>
</gene>
<keyword evidence="6 14" id="KW-0547">Nucleotide-binding</keyword>
<dbReference type="PANTHER" id="PTHR22683">
    <property type="entry name" value="SPORULATION PROTEIN RELATED"/>
    <property type="match status" value="1"/>
</dbReference>
<dbReference type="InterPro" id="IPR018541">
    <property type="entry name" value="Ftsk_gamma"/>
</dbReference>
<dbReference type="PATRIC" id="fig|1619007.4.peg.1019"/>
<evidence type="ECO:0000256" key="6">
    <source>
        <dbReference type="ARBA" id="ARBA00022741"/>
    </source>
</evidence>
<proteinExistence type="inferred from homology"/>
<comment type="subcellular location">
    <subcellularLocation>
        <location evidence="1">Cell membrane</location>
        <topology evidence="1">Multi-pass membrane protein</topology>
    </subcellularLocation>
</comment>
<dbReference type="InterPro" id="IPR036388">
    <property type="entry name" value="WH-like_DNA-bd_sf"/>
</dbReference>
<evidence type="ECO:0000259" key="17">
    <source>
        <dbReference type="PROSITE" id="PS50901"/>
    </source>
</evidence>
<keyword evidence="8 14" id="KW-0067">ATP-binding</keyword>
<dbReference type="Pfam" id="PF09397">
    <property type="entry name" value="FtsK_gamma"/>
    <property type="match status" value="1"/>
</dbReference>
<keyword evidence="12" id="KW-0131">Cell cycle</keyword>
<dbReference type="PANTHER" id="PTHR22683:SF41">
    <property type="entry name" value="DNA TRANSLOCASE FTSK"/>
    <property type="match status" value="1"/>
</dbReference>
<keyword evidence="7" id="KW-0159">Chromosome partition</keyword>
<keyword evidence="3" id="KW-1003">Cell membrane</keyword>
<evidence type="ECO:0000256" key="10">
    <source>
        <dbReference type="ARBA" id="ARBA00023125"/>
    </source>
</evidence>
<feature type="binding site" evidence="14">
    <location>
        <begin position="408"/>
        <end position="415"/>
    </location>
    <ligand>
        <name>ATP</name>
        <dbReference type="ChEBI" id="CHEBI:30616"/>
    </ligand>
</feature>
<dbReference type="InterPro" id="IPR025199">
    <property type="entry name" value="FtsK_4TM"/>
</dbReference>
<feature type="transmembrane region" description="Helical" evidence="16">
    <location>
        <begin position="92"/>
        <end position="109"/>
    </location>
</feature>
<comment type="similarity">
    <text evidence="2">Belongs to the FtsK/SpoIIIE/SftA family.</text>
</comment>
<dbReference type="GO" id="GO:0005886">
    <property type="term" value="C:plasma membrane"/>
    <property type="evidence" value="ECO:0007669"/>
    <property type="project" value="UniProtKB-SubCell"/>
</dbReference>
<dbReference type="PROSITE" id="PS50901">
    <property type="entry name" value="FTSK"/>
    <property type="match status" value="1"/>
</dbReference>
<feature type="transmembrane region" description="Helical" evidence="16">
    <location>
        <begin position="155"/>
        <end position="180"/>
    </location>
</feature>
<feature type="region of interest" description="Disordered" evidence="15">
    <location>
        <begin position="198"/>
        <end position="223"/>
    </location>
</feature>
<protein>
    <submittedName>
        <fullName evidence="18">Putative cell division FtsK/SpoIIIE</fullName>
    </submittedName>
</protein>
<organism evidence="18 19">
    <name type="scientific">Candidatus Wolfebacteria bacterium GW2011_GWB1_47_1</name>
    <dbReference type="NCBI Taxonomy" id="1619007"/>
    <lineage>
        <taxon>Bacteria</taxon>
        <taxon>Candidatus Wolfeibacteriota</taxon>
    </lineage>
</organism>
<feature type="region of interest" description="Disordered" evidence="15">
    <location>
        <begin position="1"/>
        <end position="29"/>
    </location>
</feature>
<dbReference type="STRING" id="1619007.UX70_C0001G1044"/>
<evidence type="ECO:0000256" key="3">
    <source>
        <dbReference type="ARBA" id="ARBA00022475"/>
    </source>
</evidence>
<dbReference type="GO" id="GO:0051301">
    <property type="term" value="P:cell division"/>
    <property type="evidence" value="ECO:0007669"/>
    <property type="project" value="UniProtKB-KW"/>
</dbReference>
<dbReference type="InterPro" id="IPR041027">
    <property type="entry name" value="FtsK_alpha"/>
</dbReference>
<dbReference type="Proteomes" id="UP000035656">
    <property type="component" value="Chromosome"/>
</dbReference>
<dbReference type="SUPFAM" id="SSF103473">
    <property type="entry name" value="MFS general substrate transporter"/>
    <property type="match status" value="1"/>
</dbReference>
<keyword evidence="9 16" id="KW-1133">Transmembrane helix</keyword>
<dbReference type="AlphaFoldDB" id="A0A0G4ATZ3"/>
<dbReference type="Pfam" id="PF13491">
    <property type="entry name" value="FtsK_4TM"/>
    <property type="match status" value="1"/>
</dbReference>
<evidence type="ECO:0000256" key="16">
    <source>
        <dbReference type="SAM" id="Phobius"/>
    </source>
</evidence>
<keyword evidence="11 16" id="KW-0472">Membrane</keyword>
<keyword evidence="4 18" id="KW-0132">Cell division</keyword>
<sequence>MEPMAKTKGRKPAKPAVTEPKKRGRKPKEVIEETDEGLGGFLPELRLHPETKKSIWAVILFGVALILLLAGFQNAGPAGNFLYDIFRSLFGWGYYLLPLILVVIGGVFLTSERRKVYGVTFFGAGLFVLSGLGLIDVLSPGNGGLMGKMVGALESLFGYTAAIIVIIIMLTVSFLVTLNLPIKIKKRGKDWVVEEVREEEPAEIEEPEEEGEVADELAEEPEEEELVTVEPTIKEKIAAAMTGKPKKEEPIVMQDDKDYVFPPLDLLRSSVEKPTSGDLRANANIIKRTLESFGIMVEMGEINVGPKVTRFTLKPAEGVKLSRITALNQDLALALAAHPIRIEAPIPGKSLVGIEVPNKAAAVVRLGSLINYPEFAESGQLSFAVGRDVTGEPMFANIAKMPHLLVAGSTGSGKSVTIHSIILSLLYKNSPRTLKLIMIDPKRVELSVYSGIPHLIAPVVTQSKKSMGVFRWALNEMDKRYELFERAGSRDLASYNKKNPKEALPYVVIVVDELADLMSTYGKEVEGSIVRLAQMARATGIHLILSTQRPSVEVVTGLIKANIPARIALQVASQIDSRTILDMSGAEKLLGGGDMLVAAGEKPKRIQGAFVSEEEIQKVAQFIREQNKDIIGEEVSFDAKPVASDEGGAGDGLFDAFSGGDSEDELLEQAIEVVVQAEKASASLLQRRLKVGYARAARLLDIMEEKGIIGPSKGANPREVFLKDGE</sequence>
<keyword evidence="10" id="KW-0238">DNA-binding</keyword>
<reference evidence="18 19" key="1">
    <citation type="journal article" date="2015" name="Nature">
        <title>rRNA introns, odd ribosomes, and small enigmatic genomes across a large radiation of phyla.</title>
        <authorList>
            <person name="Brown C.T."/>
            <person name="Hug L.A."/>
            <person name="Thomas B.C."/>
            <person name="Sharon I."/>
            <person name="Castelle C.J."/>
            <person name="Singh A."/>
            <person name="Wilkins M.J."/>
            <person name="Williams K.H."/>
            <person name="Banfield J.F."/>
        </authorList>
    </citation>
    <scope>NUCLEOTIDE SEQUENCE [LARGE SCALE GENOMIC DNA]</scope>
</reference>